<keyword evidence="1" id="KW-0472">Membrane</keyword>
<evidence type="ECO:0000313" key="2">
    <source>
        <dbReference type="EMBL" id="WPB84969.1"/>
    </source>
</evidence>
<reference evidence="2 3" key="1">
    <citation type="submission" date="2023-11" db="EMBL/GenBank/DDBJ databases">
        <title>Arctic aerobic anoxygenic photoheterotroph Sediminicoccus rosea KRV36 adapts its photosynthesis to long days of polar summer.</title>
        <authorList>
            <person name="Tomasch J."/>
            <person name="Kopejtka K."/>
            <person name="Bily T."/>
            <person name="Gardiner A.T."/>
            <person name="Gardian Z."/>
            <person name="Shivaramu S."/>
            <person name="Koblizek M."/>
            <person name="Engelhardt F."/>
            <person name="Kaftan D."/>
        </authorList>
    </citation>
    <scope>NUCLEOTIDE SEQUENCE [LARGE SCALE GENOMIC DNA]</scope>
    <source>
        <strain evidence="2 3">R-30</strain>
    </source>
</reference>
<organism evidence="2 3">
    <name type="scientific">Sediminicoccus rosea</name>
    <dbReference type="NCBI Taxonomy" id="1225128"/>
    <lineage>
        <taxon>Bacteria</taxon>
        <taxon>Pseudomonadati</taxon>
        <taxon>Pseudomonadota</taxon>
        <taxon>Alphaproteobacteria</taxon>
        <taxon>Acetobacterales</taxon>
        <taxon>Roseomonadaceae</taxon>
        <taxon>Sediminicoccus</taxon>
    </lineage>
</organism>
<feature type="transmembrane region" description="Helical" evidence="1">
    <location>
        <begin position="43"/>
        <end position="60"/>
    </location>
</feature>
<dbReference type="RefSeq" id="WP_318648933.1">
    <property type="nucleotide sequence ID" value="NZ_CP137852.1"/>
</dbReference>
<gene>
    <name evidence="2" type="ORF">R9Z33_23115</name>
</gene>
<proteinExistence type="predicted"/>
<keyword evidence="1" id="KW-0812">Transmembrane</keyword>
<keyword evidence="3" id="KW-1185">Reference proteome</keyword>
<sequence>MDIYFVALVALAIAGMIESRSSTPGLRPDYEPADRAFRWLGRSSFIMWLVLLGFGFWQFAWWQPLAGLVGSLAANALVLQYGARPYWPGVSMGLALLGLGLASKIFFDAF</sequence>
<keyword evidence="1" id="KW-1133">Transmembrane helix</keyword>
<dbReference type="Proteomes" id="UP001305521">
    <property type="component" value="Chromosome"/>
</dbReference>
<dbReference type="EMBL" id="CP137852">
    <property type="protein sequence ID" value="WPB84969.1"/>
    <property type="molecule type" value="Genomic_DNA"/>
</dbReference>
<feature type="transmembrane region" description="Helical" evidence="1">
    <location>
        <begin position="89"/>
        <end position="107"/>
    </location>
</feature>
<evidence type="ECO:0000256" key="1">
    <source>
        <dbReference type="SAM" id="Phobius"/>
    </source>
</evidence>
<protein>
    <submittedName>
        <fullName evidence="2">Uncharacterized protein</fullName>
    </submittedName>
</protein>
<evidence type="ECO:0000313" key="3">
    <source>
        <dbReference type="Proteomes" id="UP001305521"/>
    </source>
</evidence>
<name>A0ABZ0PH43_9PROT</name>
<accession>A0ABZ0PH43</accession>